<name>A0AAV9E1B9_ACOCL</name>
<evidence type="ECO:0000313" key="1">
    <source>
        <dbReference type="EMBL" id="KAK1307219.1"/>
    </source>
</evidence>
<sequence length="236" mass="26931">MNRSDGVQNIRGSIRWDPDRVVHVNMAHPCSVHRTVHIVSTPPGHGVQVEMDALRSKRPSGDSEQGGTMVGAISHQSCVIPSLVHHWGLQRHQRPAGGLKGAHKLAFKLRRLKKCLRTWGKQAKLSLNEAKAKLLEVIALRDIEEELGPLDTPSREERSRAKEQLSHILKLEEKEWCQKSKALWLKEGDGNTKYFHKFANQRRRMNNLARITVGEEMLTEDGQIKDRLVRHFQEAF</sequence>
<gene>
    <name evidence="1" type="ORF">QJS10_CPA10g01397</name>
</gene>
<protein>
    <recommendedName>
        <fullName evidence="3">Reverse transcriptase</fullName>
    </recommendedName>
</protein>
<dbReference type="AlphaFoldDB" id="A0AAV9E1B9"/>
<evidence type="ECO:0008006" key="3">
    <source>
        <dbReference type="Google" id="ProtNLM"/>
    </source>
</evidence>
<dbReference type="Proteomes" id="UP001180020">
    <property type="component" value="Unassembled WGS sequence"/>
</dbReference>
<evidence type="ECO:0000313" key="2">
    <source>
        <dbReference type="Proteomes" id="UP001180020"/>
    </source>
</evidence>
<organism evidence="1 2">
    <name type="scientific">Acorus calamus</name>
    <name type="common">Sweet flag</name>
    <dbReference type="NCBI Taxonomy" id="4465"/>
    <lineage>
        <taxon>Eukaryota</taxon>
        <taxon>Viridiplantae</taxon>
        <taxon>Streptophyta</taxon>
        <taxon>Embryophyta</taxon>
        <taxon>Tracheophyta</taxon>
        <taxon>Spermatophyta</taxon>
        <taxon>Magnoliopsida</taxon>
        <taxon>Liliopsida</taxon>
        <taxon>Acoraceae</taxon>
        <taxon>Acorus</taxon>
    </lineage>
</organism>
<proteinExistence type="predicted"/>
<dbReference type="EMBL" id="JAUJYO010000010">
    <property type="protein sequence ID" value="KAK1307219.1"/>
    <property type="molecule type" value="Genomic_DNA"/>
</dbReference>
<reference evidence="1" key="2">
    <citation type="submission" date="2023-06" db="EMBL/GenBank/DDBJ databases">
        <authorList>
            <person name="Ma L."/>
            <person name="Liu K.-W."/>
            <person name="Li Z."/>
            <person name="Hsiao Y.-Y."/>
            <person name="Qi Y."/>
            <person name="Fu T."/>
            <person name="Tang G."/>
            <person name="Zhang D."/>
            <person name="Sun W.-H."/>
            <person name="Liu D.-K."/>
            <person name="Li Y."/>
            <person name="Chen G.-Z."/>
            <person name="Liu X.-D."/>
            <person name="Liao X.-Y."/>
            <person name="Jiang Y.-T."/>
            <person name="Yu X."/>
            <person name="Hao Y."/>
            <person name="Huang J."/>
            <person name="Zhao X.-W."/>
            <person name="Ke S."/>
            <person name="Chen Y.-Y."/>
            <person name="Wu W.-L."/>
            <person name="Hsu J.-L."/>
            <person name="Lin Y.-F."/>
            <person name="Huang M.-D."/>
            <person name="Li C.-Y."/>
            <person name="Huang L."/>
            <person name="Wang Z.-W."/>
            <person name="Zhao X."/>
            <person name="Zhong W.-Y."/>
            <person name="Peng D.-H."/>
            <person name="Ahmad S."/>
            <person name="Lan S."/>
            <person name="Zhang J.-S."/>
            <person name="Tsai W.-C."/>
            <person name="Van De Peer Y."/>
            <person name="Liu Z.-J."/>
        </authorList>
    </citation>
    <scope>NUCLEOTIDE SEQUENCE</scope>
    <source>
        <strain evidence="1">CP</strain>
        <tissue evidence="1">Leaves</tissue>
    </source>
</reference>
<keyword evidence="2" id="KW-1185">Reference proteome</keyword>
<comment type="caution">
    <text evidence="1">The sequence shown here is derived from an EMBL/GenBank/DDBJ whole genome shotgun (WGS) entry which is preliminary data.</text>
</comment>
<accession>A0AAV9E1B9</accession>
<reference evidence="1" key="1">
    <citation type="journal article" date="2023" name="Nat. Commun.">
        <title>Diploid and tetraploid genomes of Acorus and the evolution of monocots.</title>
        <authorList>
            <person name="Ma L."/>
            <person name="Liu K.W."/>
            <person name="Li Z."/>
            <person name="Hsiao Y.Y."/>
            <person name="Qi Y."/>
            <person name="Fu T."/>
            <person name="Tang G.D."/>
            <person name="Zhang D."/>
            <person name="Sun W.H."/>
            <person name="Liu D.K."/>
            <person name="Li Y."/>
            <person name="Chen G.Z."/>
            <person name="Liu X.D."/>
            <person name="Liao X.Y."/>
            <person name="Jiang Y.T."/>
            <person name="Yu X."/>
            <person name="Hao Y."/>
            <person name="Huang J."/>
            <person name="Zhao X.W."/>
            <person name="Ke S."/>
            <person name="Chen Y.Y."/>
            <person name="Wu W.L."/>
            <person name="Hsu J.L."/>
            <person name="Lin Y.F."/>
            <person name="Huang M.D."/>
            <person name="Li C.Y."/>
            <person name="Huang L."/>
            <person name="Wang Z.W."/>
            <person name="Zhao X."/>
            <person name="Zhong W.Y."/>
            <person name="Peng D.H."/>
            <person name="Ahmad S."/>
            <person name="Lan S."/>
            <person name="Zhang J.S."/>
            <person name="Tsai W.C."/>
            <person name="Van de Peer Y."/>
            <person name="Liu Z.J."/>
        </authorList>
    </citation>
    <scope>NUCLEOTIDE SEQUENCE</scope>
    <source>
        <strain evidence="1">CP</strain>
    </source>
</reference>